<dbReference type="GO" id="GO:0034663">
    <property type="term" value="C:endoplasmic reticulum chaperone complex"/>
    <property type="evidence" value="ECO:0007669"/>
    <property type="project" value="TreeGrafter"/>
</dbReference>
<feature type="compositionally biased region" description="Low complexity" evidence="4">
    <location>
        <begin position="857"/>
        <end position="872"/>
    </location>
</feature>
<evidence type="ECO:0000256" key="4">
    <source>
        <dbReference type="SAM" id="MobiDB-lite"/>
    </source>
</evidence>
<feature type="chain" id="PRO_5004611614" description="Actin-like ATPase domain-containing protein" evidence="5">
    <location>
        <begin position="31"/>
        <end position="1018"/>
    </location>
</feature>
<evidence type="ECO:0000256" key="1">
    <source>
        <dbReference type="ARBA" id="ARBA00022741"/>
    </source>
</evidence>
<dbReference type="PANTHER" id="PTHR45639:SF3">
    <property type="entry name" value="HYPOXIA UP-REGULATED PROTEIN 1"/>
    <property type="match status" value="1"/>
</dbReference>
<sequence>MAPPGRRRVPPTHTLLPFLLLCVLFSSASAASAVLGIDLGTEYIKAALVKPGIPLEIVLTKDSKRKEAATLAFKPSRLQATDPEALPERLYGGDAIALAGRFPGDVYPNLKTLLGVDVGSEWAQEYQRRYPGLSVESMVRNETLKQATVAFKSQVFEKTEPPFMLEELLAMELKNIKANADVTAGQGADITDVVLTVPAFYTAEEKRALELAADLAGLRVLGLISDGLAVGVNYATSRTFPSISDGAAPEYHLVYDMGAGSTTATLLRFQGRTVKDIGKRNKTIQEVQVVSSNWKKDLGGDAWNQLIVDDMVASFVDTPKMKALDVMPIHVWKNAKTIARLWKEAERMRQVLSANSQTSATLEGLFFEDVNFKYQLSRAEFEELAIFQASQVSVPLVHTLEAAGISVQQLNSVILHGGAVRTPFVQKHLEAVAGGPSKIRTNVNADEAAVLGAAFKAAGLSPSFRVKDIRADDTSGFDVHLRWTSDGKERAQKVFTRKSLIGPEKQVPFKTQEDFHLDLTQMVDEREIPVLEVSVSNLTASAAQLKDKYACTSANMSTKLTMRLSPLDGLPEVLSGSVSCEVEATKEGGVMDNVKGLFGFGSKKAEDQEPLQEDDSADADTTSATLSTDEETSTSPSASTSTTDKATKPSSSIVVIPLSLTTRPLGLNLPIPVDQLTRIRTRLAKLDASDLARSRRAEALNTLESFTYRARDYITDPTFITHSTQEIRDTLEQKLNEASEWLYGDGVDAKLRDFQDRLKELKGIVEPVLKRREEASKRAGTIEKLNESLDQMKGMIKMVESSVEKAAEDAKQSAETEAAAAAAAASAASETESSASSEKNRDAEAEGDDELDDDPYSTTSTSTASTPESSETNDPSVISPYNAADLSSLQSSYDTVSRWLEEKLSAQSQLGDHDDPVVLVRELEQKTGELQRVIRDVVVKNIRIPAQRKGKGPKAGGAGAGKKSKAKKGKQGKSASASASATRDVDDGAETATSTSTPTSSSATASSASGSSHSRDEL</sequence>
<evidence type="ECO:0000313" key="6">
    <source>
        <dbReference type="EMBL" id="ERF72542.1"/>
    </source>
</evidence>
<dbReference type="Proteomes" id="UP000019373">
    <property type="component" value="Unassembled WGS sequence"/>
</dbReference>
<keyword evidence="5" id="KW-0732">Signal</keyword>
<evidence type="ECO:0000313" key="7">
    <source>
        <dbReference type="Proteomes" id="UP000019373"/>
    </source>
</evidence>
<organism evidence="6 7">
    <name type="scientific">Endocarpon pusillum (strain Z07020 / HMAS-L-300199)</name>
    <name type="common">Lichen-forming fungus</name>
    <dbReference type="NCBI Taxonomy" id="1263415"/>
    <lineage>
        <taxon>Eukaryota</taxon>
        <taxon>Fungi</taxon>
        <taxon>Dikarya</taxon>
        <taxon>Ascomycota</taxon>
        <taxon>Pezizomycotina</taxon>
        <taxon>Eurotiomycetes</taxon>
        <taxon>Chaetothyriomycetidae</taxon>
        <taxon>Verrucariales</taxon>
        <taxon>Verrucariaceae</taxon>
        <taxon>Endocarpon</taxon>
    </lineage>
</organism>
<dbReference type="OMA" id="SRTPMIQ"/>
<accession>U1G5D0</accession>
<feature type="region of interest" description="Disordered" evidence="4">
    <location>
        <begin position="942"/>
        <end position="1018"/>
    </location>
</feature>
<dbReference type="GeneID" id="19237873"/>
<keyword evidence="2" id="KW-0067">ATP-binding</keyword>
<keyword evidence="7" id="KW-1185">Reference proteome</keyword>
<feature type="region of interest" description="Disordered" evidence="4">
    <location>
        <begin position="605"/>
        <end position="648"/>
    </location>
</feature>
<gene>
    <name evidence="6" type="ORF">EPUS_02824</name>
</gene>
<dbReference type="PANTHER" id="PTHR45639">
    <property type="entry name" value="HSC70CB, ISOFORM G-RELATED"/>
    <property type="match status" value="1"/>
</dbReference>
<dbReference type="GO" id="GO:0005524">
    <property type="term" value="F:ATP binding"/>
    <property type="evidence" value="ECO:0007669"/>
    <property type="project" value="UniProtKB-KW"/>
</dbReference>
<feature type="compositionally biased region" description="Acidic residues" evidence="4">
    <location>
        <begin position="845"/>
        <end position="855"/>
    </location>
</feature>
<dbReference type="SUPFAM" id="SSF100934">
    <property type="entry name" value="Heat shock protein 70kD (HSP70), C-terminal subdomain"/>
    <property type="match status" value="1"/>
</dbReference>
<dbReference type="AlphaFoldDB" id="U1G5D0"/>
<dbReference type="InterPro" id="IPR043129">
    <property type="entry name" value="ATPase_NBD"/>
</dbReference>
<evidence type="ECO:0000256" key="2">
    <source>
        <dbReference type="ARBA" id="ARBA00022840"/>
    </source>
</evidence>
<evidence type="ECO:0000256" key="5">
    <source>
        <dbReference type="SAM" id="SignalP"/>
    </source>
</evidence>
<dbReference type="OrthoDB" id="10262720at2759"/>
<evidence type="ECO:0008006" key="8">
    <source>
        <dbReference type="Google" id="ProtNLM"/>
    </source>
</evidence>
<dbReference type="Gene3D" id="3.30.420.40">
    <property type="match status" value="2"/>
</dbReference>
<keyword evidence="1" id="KW-0547">Nucleotide-binding</keyword>
<dbReference type="FunFam" id="1.20.1270.10:FF:000002">
    <property type="entry name" value="Heat shock 70 kDa protein 4"/>
    <property type="match status" value="1"/>
</dbReference>
<feature type="compositionally biased region" description="Acidic residues" evidence="4">
    <location>
        <begin position="608"/>
        <end position="618"/>
    </location>
</feature>
<dbReference type="Pfam" id="PF00012">
    <property type="entry name" value="HSP70"/>
    <property type="match status" value="1"/>
</dbReference>
<dbReference type="GO" id="GO:0030968">
    <property type="term" value="P:endoplasmic reticulum unfolded protein response"/>
    <property type="evidence" value="ECO:0007669"/>
    <property type="project" value="TreeGrafter"/>
</dbReference>
<dbReference type="Gene3D" id="3.90.640.10">
    <property type="entry name" value="Actin, Chain A, domain 4"/>
    <property type="match status" value="1"/>
</dbReference>
<keyword evidence="3" id="KW-0143">Chaperone</keyword>
<feature type="signal peptide" evidence="5">
    <location>
        <begin position="1"/>
        <end position="30"/>
    </location>
</feature>
<dbReference type="PRINTS" id="PR00301">
    <property type="entry name" value="HEATSHOCK70"/>
</dbReference>
<dbReference type="HOGENOM" id="CLU_005965_5_0_1"/>
<dbReference type="FunFam" id="3.90.640.10:FF:000039">
    <property type="entry name" value="Hsp70 family chaperone Lhs1/Orp150"/>
    <property type="match status" value="1"/>
</dbReference>
<dbReference type="EMBL" id="KE721082">
    <property type="protein sequence ID" value="ERF72542.1"/>
    <property type="molecule type" value="Genomic_DNA"/>
</dbReference>
<dbReference type="InterPro" id="IPR029048">
    <property type="entry name" value="HSP70_C_sf"/>
</dbReference>
<evidence type="ECO:0000256" key="3">
    <source>
        <dbReference type="ARBA" id="ARBA00023186"/>
    </source>
</evidence>
<reference evidence="7" key="1">
    <citation type="journal article" date="2014" name="BMC Genomics">
        <title>Genome characteristics reveal the impact of lichenization on lichen-forming fungus Endocarpon pusillum Hedwig (Verrucariales, Ascomycota).</title>
        <authorList>
            <person name="Wang Y.-Y."/>
            <person name="Liu B."/>
            <person name="Zhang X.-Y."/>
            <person name="Zhou Q.-M."/>
            <person name="Zhang T."/>
            <person name="Li H."/>
            <person name="Yu Y.-F."/>
            <person name="Zhang X.-L."/>
            <person name="Hao X.-Y."/>
            <person name="Wang M."/>
            <person name="Wang L."/>
            <person name="Wei J.-C."/>
        </authorList>
    </citation>
    <scope>NUCLEOTIDE SEQUENCE [LARGE SCALE GENOMIC DNA]</scope>
    <source>
        <strain evidence="7">Z07020 / HMAS-L-300199</strain>
    </source>
</reference>
<dbReference type="SUPFAM" id="SSF53067">
    <property type="entry name" value="Actin-like ATPase domain"/>
    <property type="match status" value="2"/>
</dbReference>
<feature type="compositionally biased region" description="Basic residues" evidence="4">
    <location>
        <begin position="962"/>
        <end position="971"/>
    </location>
</feature>
<dbReference type="RefSeq" id="XP_007801774.1">
    <property type="nucleotide sequence ID" value="XM_007803583.1"/>
</dbReference>
<feature type="compositionally biased region" description="Low complexity" evidence="4">
    <location>
        <begin position="619"/>
        <end position="648"/>
    </location>
</feature>
<dbReference type="CDD" id="cd10230">
    <property type="entry name" value="ASKHA_NBD_HSP70_HYOU1"/>
    <property type="match status" value="1"/>
</dbReference>
<dbReference type="eggNOG" id="KOG0104">
    <property type="taxonomic scope" value="Eukaryota"/>
</dbReference>
<dbReference type="InterPro" id="IPR013126">
    <property type="entry name" value="Hsp_70_fam"/>
</dbReference>
<feature type="compositionally biased region" description="Low complexity" evidence="4">
    <location>
        <begin position="972"/>
        <end position="981"/>
    </location>
</feature>
<name>U1G5D0_ENDPU</name>
<feature type="region of interest" description="Disordered" evidence="4">
    <location>
        <begin position="807"/>
        <end position="881"/>
    </location>
</feature>
<dbReference type="Gene3D" id="3.30.30.30">
    <property type="match status" value="1"/>
</dbReference>
<feature type="compositionally biased region" description="Low complexity" evidence="4">
    <location>
        <begin position="815"/>
        <end position="837"/>
    </location>
</feature>
<dbReference type="Gene3D" id="1.20.1270.10">
    <property type="match status" value="1"/>
</dbReference>
<protein>
    <recommendedName>
        <fullName evidence="8">Actin-like ATPase domain-containing protein</fullName>
    </recommendedName>
</protein>
<proteinExistence type="predicted"/>
<feature type="compositionally biased region" description="Low complexity" evidence="4">
    <location>
        <begin position="991"/>
        <end position="1012"/>
    </location>
</feature>
<dbReference type="GO" id="GO:0140662">
    <property type="term" value="F:ATP-dependent protein folding chaperone"/>
    <property type="evidence" value="ECO:0007669"/>
    <property type="project" value="InterPro"/>
</dbReference>